<keyword evidence="5" id="KW-0378">Hydrolase</keyword>
<keyword evidence="8" id="KW-0732">Signal</keyword>
<sequence>MNIRPFFRPRLAALAITAALAVPAAAHTNEHGLDRRNFDEKTSACSDFFQYANGAWLAGNPIPPEYSQWSLDNEIQQRNEDVLLALLQTAAAKPEPAGSNQQKIGDFFASAMDEAAIEKAGLTPLAADLAEIAALKSNAEIVPLLRKLHARGDQLLFDFGPEADFKNATQVIAYATQGGLGLPDRDYYFRDDAKSKTLLKQYRDYIATVLALSGDTQAAANAERVLALETRLAKDSLDALALRDPSNFYHIHSVAEADKKTPHFSWGDYFAALGRPDIRRFSLAQPAFFQAVDTLLTELPLQQWQAYLRFHLADGAAPYLSKAFVDASFDFHSKTLRGAQVLKPRWKRAIDATNDALGEAVGERYVAKVFPPAAKAGAEQLVENLKKALRIRIGRLDWMDATTKQAAYAKLDTLVSKIGYPDRWRDYSTLKIQRGSYYANAQAASAFEAKRRYAKIGKPVDRNEWEMTPQTVNAYYNPLQNEIVFPAAQLLPPYFDAKMDDAVNYGGIGSVIGHEMLHGFDDQGSRFDAKGNLADWWSEKDRKQFEARTGKLVKQYDDYVAVDGLHIQGKLTLGENIADLGGLQVAWDALQIARAGKPGEKIDGLDADQRFFLAFAQAWRTAQRPEALRLQVQSNEHAPAKWRVLGPVSNLPDFATAFSCKAGDAMARPPEGRVEIW</sequence>
<feature type="chain" id="PRO_5020471012" evidence="8">
    <location>
        <begin position="27"/>
        <end position="677"/>
    </location>
</feature>
<evidence type="ECO:0000256" key="2">
    <source>
        <dbReference type="ARBA" id="ARBA00007357"/>
    </source>
</evidence>
<dbReference type="PROSITE" id="PS51885">
    <property type="entry name" value="NEPRILYSIN"/>
    <property type="match status" value="1"/>
</dbReference>
<dbReference type="OrthoDB" id="9775677at2"/>
<dbReference type="InterPro" id="IPR000718">
    <property type="entry name" value="Peptidase_M13"/>
</dbReference>
<dbReference type="EMBL" id="SNZH01000001">
    <property type="protein sequence ID" value="TDR48453.1"/>
    <property type="molecule type" value="Genomic_DNA"/>
</dbReference>
<evidence type="ECO:0000259" key="9">
    <source>
        <dbReference type="Pfam" id="PF01431"/>
    </source>
</evidence>
<reference evidence="11 12" key="1">
    <citation type="submission" date="2019-03" db="EMBL/GenBank/DDBJ databases">
        <title>Genomic Encyclopedia of Type Strains, Phase IV (KMG-IV): sequencing the most valuable type-strain genomes for metagenomic binning, comparative biology and taxonomic classification.</title>
        <authorList>
            <person name="Goeker M."/>
        </authorList>
    </citation>
    <scope>NUCLEOTIDE SEQUENCE [LARGE SCALE GENOMIC DNA]</scope>
    <source>
        <strain evidence="11 12">DSM 21667</strain>
    </source>
</reference>
<comment type="caution">
    <text evidence="11">The sequence shown here is derived from an EMBL/GenBank/DDBJ whole genome shotgun (WGS) entry which is preliminary data.</text>
</comment>
<dbReference type="GO" id="GO:0004222">
    <property type="term" value="F:metalloendopeptidase activity"/>
    <property type="evidence" value="ECO:0007669"/>
    <property type="project" value="InterPro"/>
</dbReference>
<organism evidence="11 12">
    <name type="scientific">Tahibacter aquaticus</name>
    <dbReference type="NCBI Taxonomy" id="520092"/>
    <lineage>
        <taxon>Bacteria</taxon>
        <taxon>Pseudomonadati</taxon>
        <taxon>Pseudomonadota</taxon>
        <taxon>Gammaproteobacteria</taxon>
        <taxon>Lysobacterales</taxon>
        <taxon>Rhodanobacteraceae</taxon>
        <taxon>Tahibacter</taxon>
    </lineage>
</organism>
<proteinExistence type="inferred from homology"/>
<dbReference type="PANTHER" id="PTHR11733">
    <property type="entry name" value="ZINC METALLOPROTEASE FAMILY M13 NEPRILYSIN-RELATED"/>
    <property type="match status" value="1"/>
</dbReference>
<evidence type="ECO:0000256" key="1">
    <source>
        <dbReference type="ARBA" id="ARBA00001947"/>
    </source>
</evidence>
<evidence type="ECO:0000313" key="11">
    <source>
        <dbReference type="EMBL" id="TDR48453.1"/>
    </source>
</evidence>
<evidence type="ECO:0000256" key="7">
    <source>
        <dbReference type="ARBA" id="ARBA00023049"/>
    </source>
</evidence>
<keyword evidence="7" id="KW-0482">Metalloprotease</keyword>
<dbReference type="InterPro" id="IPR042089">
    <property type="entry name" value="Peptidase_M13_dom_2"/>
</dbReference>
<evidence type="ECO:0000313" key="12">
    <source>
        <dbReference type="Proteomes" id="UP000295293"/>
    </source>
</evidence>
<protein>
    <submittedName>
        <fullName evidence="11">Endothelin-converting enzyme</fullName>
    </submittedName>
</protein>
<feature type="signal peptide" evidence="8">
    <location>
        <begin position="1"/>
        <end position="26"/>
    </location>
</feature>
<evidence type="ECO:0000256" key="3">
    <source>
        <dbReference type="ARBA" id="ARBA00022670"/>
    </source>
</evidence>
<evidence type="ECO:0000256" key="4">
    <source>
        <dbReference type="ARBA" id="ARBA00022723"/>
    </source>
</evidence>
<dbReference type="RefSeq" id="WP_133816580.1">
    <property type="nucleotide sequence ID" value="NZ_SNZH01000001.1"/>
</dbReference>
<dbReference type="Gene3D" id="3.40.390.10">
    <property type="entry name" value="Collagenase (Catalytic Domain)"/>
    <property type="match status" value="1"/>
</dbReference>
<dbReference type="GO" id="GO:0016485">
    <property type="term" value="P:protein processing"/>
    <property type="evidence" value="ECO:0007669"/>
    <property type="project" value="TreeGrafter"/>
</dbReference>
<dbReference type="PRINTS" id="PR00786">
    <property type="entry name" value="NEPRILYSIN"/>
</dbReference>
<dbReference type="AlphaFoldDB" id="A0A4R6Z985"/>
<dbReference type="CDD" id="cd08662">
    <property type="entry name" value="M13"/>
    <property type="match status" value="1"/>
</dbReference>
<evidence type="ECO:0000256" key="8">
    <source>
        <dbReference type="SAM" id="SignalP"/>
    </source>
</evidence>
<dbReference type="GO" id="GO:0046872">
    <property type="term" value="F:metal ion binding"/>
    <property type="evidence" value="ECO:0007669"/>
    <property type="project" value="UniProtKB-KW"/>
</dbReference>
<dbReference type="GO" id="GO:0005886">
    <property type="term" value="C:plasma membrane"/>
    <property type="evidence" value="ECO:0007669"/>
    <property type="project" value="TreeGrafter"/>
</dbReference>
<keyword evidence="3" id="KW-0645">Protease</keyword>
<keyword evidence="12" id="KW-1185">Reference proteome</keyword>
<dbReference type="InterPro" id="IPR018497">
    <property type="entry name" value="Peptidase_M13_C"/>
</dbReference>
<dbReference type="Pfam" id="PF01431">
    <property type="entry name" value="Peptidase_M13"/>
    <property type="match status" value="1"/>
</dbReference>
<gene>
    <name evidence="11" type="ORF">DFR29_10173</name>
</gene>
<evidence type="ECO:0000259" key="10">
    <source>
        <dbReference type="Pfam" id="PF05649"/>
    </source>
</evidence>
<dbReference type="PANTHER" id="PTHR11733:SF167">
    <property type="entry name" value="FI17812P1-RELATED"/>
    <property type="match status" value="1"/>
</dbReference>
<keyword evidence="6" id="KW-0862">Zinc</keyword>
<feature type="domain" description="Peptidase M13 N-terminal" evidence="10">
    <location>
        <begin position="45"/>
        <end position="421"/>
    </location>
</feature>
<dbReference type="Gene3D" id="1.10.1380.10">
    <property type="entry name" value="Neutral endopeptidase , domain2"/>
    <property type="match status" value="1"/>
</dbReference>
<feature type="domain" description="Peptidase M13 C-terminal" evidence="9">
    <location>
        <begin position="473"/>
        <end position="674"/>
    </location>
</feature>
<accession>A0A4R6Z985</accession>
<dbReference type="Proteomes" id="UP000295293">
    <property type="component" value="Unassembled WGS sequence"/>
</dbReference>
<evidence type="ECO:0000256" key="6">
    <source>
        <dbReference type="ARBA" id="ARBA00022833"/>
    </source>
</evidence>
<name>A0A4R6Z985_9GAMM</name>
<comment type="similarity">
    <text evidence="2">Belongs to the peptidase M13 family.</text>
</comment>
<dbReference type="Pfam" id="PF05649">
    <property type="entry name" value="Peptidase_M13_N"/>
    <property type="match status" value="1"/>
</dbReference>
<comment type="cofactor">
    <cofactor evidence="1">
        <name>Zn(2+)</name>
        <dbReference type="ChEBI" id="CHEBI:29105"/>
    </cofactor>
</comment>
<evidence type="ECO:0000256" key="5">
    <source>
        <dbReference type="ARBA" id="ARBA00022801"/>
    </source>
</evidence>
<dbReference type="InterPro" id="IPR008753">
    <property type="entry name" value="Peptidase_M13_N"/>
</dbReference>
<dbReference type="InterPro" id="IPR024079">
    <property type="entry name" value="MetalloPept_cat_dom_sf"/>
</dbReference>
<keyword evidence="4" id="KW-0479">Metal-binding</keyword>
<dbReference type="SUPFAM" id="SSF55486">
    <property type="entry name" value="Metalloproteases ('zincins'), catalytic domain"/>
    <property type="match status" value="1"/>
</dbReference>